<dbReference type="InterPro" id="IPR036869">
    <property type="entry name" value="J_dom_sf"/>
</dbReference>
<dbReference type="SUPFAM" id="SSF46565">
    <property type="entry name" value="Chaperone J-domain"/>
    <property type="match status" value="1"/>
</dbReference>
<dbReference type="CDD" id="cd06257">
    <property type="entry name" value="DnaJ"/>
    <property type="match status" value="1"/>
</dbReference>
<dbReference type="GO" id="GO:0051082">
    <property type="term" value="F:unfolded protein binding"/>
    <property type="evidence" value="ECO:0007669"/>
    <property type="project" value="InterPro"/>
</dbReference>
<dbReference type="PANTHER" id="PTHR45168">
    <property type="entry name" value="DNAJ HOMOLOG SUBFAMILY B MEMBER 2"/>
    <property type="match status" value="1"/>
</dbReference>
<evidence type="ECO:0000313" key="2">
    <source>
        <dbReference type="EMBL" id="CAG8484803.1"/>
    </source>
</evidence>
<organism evidence="2 3">
    <name type="scientific">Paraglomus brasilianum</name>
    <dbReference type="NCBI Taxonomy" id="144538"/>
    <lineage>
        <taxon>Eukaryota</taxon>
        <taxon>Fungi</taxon>
        <taxon>Fungi incertae sedis</taxon>
        <taxon>Mucoromycota</taxon>
        <taxon>Glomeromycotina</taxon>
        <taxon>Glomeromycetes</taxon>
        <taxon>Paraglomerales</taxon>
        <taxon>Paraglomeraceae</taxon>
        <taxon>Paraglomus</taxon>
    </lineage>
</organism>
<dbReference type="PROSITE" id="PS50076">
    <property type="entry name" value="DNAJ_2"/>
    <property type="match status" value="1"/>
</dbReference>
<dbReference type="PANTHER" id="PTHR45168:SF3">
    <property type="entry name" value="DNAJ HEAT SHOCK PROTEIN FAMILY (HSP40) MEMBER B2"/>
    <property type="match status" value="1"/>
</dbReference>
<evidence type="ECO:0000259" key="1">
    <source>
        <dbReference type="PROSITE" id="PS50076"/>
    </source>
</evidence>
<evidence type="ECO:0000313" key="3">
    <source>
        <dbReference type="Proteomes" id="UP000789739"/>
    </source>
</evidence>
<proteinExistence type="predicted"/>
<comment type="caution">
    <text evidence="2">The sequence shown here is derived from an EMBL/GenBank/DDBJ whole genome shotgun (WGS) entry which is preliminary data.</text>
</comment>
<dbReference type="SMART" id="SM00271">
    <property type="entry name" value="DnaJ"/>
    <property type="match status" value="1"/>
</dbReference>
<feature type="domain" description="J" evidence="1">
    <location>
        <begin position="2"/>
        <end position="68"/>
    </location>
</feature>
<dbReference type="InterPro" id="IPR043183">
    <property type="entry name" value="DNJB2/6-like"/>
</dbReference>
<dbReference type="Proteomes" id="UP000789739">
    <property type="component" value="Unassembled WGS sequence"/>
</dbReference>
<dbReference type="PRINTS" id="PR00625">
    <property type="entry name" value="JDOMAIN"/>
</dbReference>
<dbReference type="InterPro" id="IPR001623">
    <property type="entry name" value="DnaJ_domain"/>
</dbReference>
<dbReference type="EMBL" id="CAJVPI010000124">
    <property type="protein sequence ID" value="CAG8484803.1"/>
    <property type="molecule type" value="Genomic_DNA"/>
</dbReference>
<dbReference type="Gene3D" id="1.10.287.110">
    <property type="entry name" value="DnaJ domain"/>
    <property type="match status" value="1"/>
</dbReference>
<reference evidence="2" key="1">
    <citation type="submission" date="2021-06" db="EMBL/GenBank/DDBJ databases">
        <authorList>
            <person name="Kallberg Y."/>
            <person name="Tangrot J."/>
            <person name="Rosling A."/>
        </authorList>
    </citation>
    <scope>NUCLEOTIDE SEQUENCE</scope>
    <source>
        <strain evidence="2">BR232B</strain>
    </source>
</reference>
<dbReference type="PROSITE" id="PS00636">
    <property type="entry name" value="DNAJ_1"/>
    <property type="match status" value="1"/>
</dbReference>
<accession>A0A9N8WFD9</accession>
<dbReference type="InterPro" id="IPR018253">
    <property type="entry name" value="DnaJ_domain_CS"/>
</dbReference>
<gene>
    <name evidence="2" type="ORF">PBRASI_LOCUS1774</name>
</gene>
<dbReference type="AlphaFoldDB" id="A0A9N8WFD9"/>
<dbReference type="OrthoDB" id="10250354at2759"/>
<name>A0A9N8WFD9_9GLOM</name>
<keyword evidence="3" id="KW-1185">Reference proteome</keyword>
<protein>
    <submittedName>
        <fullName evidence="2">11691_t:CDS:1</fullName>
    </submittedName>
</protein>
<dbReference type="Pfam" id="PF00226">
    <property type="entry name" value="DnaJ"/>
    <property type="match status" value="1"/>
</dbReference>
<dbReference type="GO" id="GO:0030544">
    <property type="term" value="F:Hsp70 protein binding"/>
    <property type="evidence" value="ECO:0007669"/>
    <property type="project" value="InterPro"/>
</dbReference>
<sequence>MSYYEILGIATEATDEEVRKAYRKQALLWHPDKNRHRPEEAEVRFKQIAEAYEILSDSNKRQVYDTYGEDGLKNGGSASAFDAGSGAFPGFMFHDPNEIFRQFFGVDPFSGMFGPGVFGDPFFNGGFVQQQTQSMGMSPFGTLPFGTLPFGGFPSLGNAFGSSTFTSFNSFSGGGGGFVSESSTTTIRNGVRTTTIKRTDAQGNVTLITESSDGTRTETINGAPQYQIMNSQQNYG</sequence>